<organism evidence="4 5">
    <name type="scientific">Oceanobacillus longus</name>
    <dbReference type="NCBI Taxonomy" id="930120"/>
    <lineage>
        <taxon>Bacteria</taxon>
        <taxon>Bacillati</taxon>
        <taxon>Bacillota</taxon>
        <taxon>Bacilli</taxon>
        <taxon>Bacillales</taxon>
        <taxon>Bacillaceae</taxon>
        <taxon>Oceanobacillus</taxon>
    </lineage>
</organism>
<keyword evidence="2" id="KW-0812">Transmembrane</keyword>
<dbReference type="Proteomes" id="UP001595772">
    <property type="component" value="Unassembled WGS sequence"/>
</dbReference>
<dbReference type="SUPFAM" id="SSF51735">
    <property type="entry name" value="NAD(P)-binding Rossmann-fold domains"/>
    <property type="match status" value="1"/>
</dbReference>
<dbReference type="RefSeq" id="WP_379497138.1">
    <property type="nucleotide sequence ID" value="NZ_JBHSAO010000008.1"/>
</dbReference>
<dbReference type="InterPro" id="IPR003148">
    <property type="entry name" value="RCK_N"/>
</dbReference>
<proteinExistence type="predicted"/>
<dbReference type="EMBL" id="JBHSAO010000008">
    <property type="protein sequence ID" value="MFC4024651.1"/>
    <property type="molecule type" value="Genomic_DNA"/>
</dbReference>
<sequence>MFFRIINKAVKMDAKVTIFIGLIAFILFSTRMIQLIEPETFPSYFSALWWVMTTVTTVGYGDVSPVTFGGQLFAMIVVYIFGIGLMGVAIGYIIDVYVEYKQRKEQGKLTYKGKNHFIVINYSKRSKETIKELLHMHGDKDIVLVAEDIEKTPLDSERVHFVNGDPADITILNKANIAKADSIMIFSADNIPNSSFADGQTLLIATAIEDYSRKTGTPIYTIAEIINDLHISSFIHCGIDEFVTPNHTSARLIAKSGSYKGVSEVFRQLTSSNYGEDMFIVKPHKDWTTYLDAFNDLYKKGATLLSVDNDLNISSKSQEKLNKNANLLIVCKNNTYEEIKKYIS</sequence>
<reference evidence="5" key="1">
    <citation type="journal article" date="2019" name="Int. J. Syst. Evol. Microbiol.">
        <title>The Global Catalogue of Microorganisms (GCM) 10K type strain sequencing project: providing services to taxonomists for standard genome sequencing and annotation.</title>
        <authorList>
            <consortium name="The Broad Institute Genomics Platform"/>
            <consortium name="The Broad Institute Genome Sequencing Center for Infectious Disease"/>
            <person name="Wu L."/>
            <person name="Ma J."/>
        </authorList>
    </citation>
    <scope>NUCLEOTIDE SEQUENCE [LARGE SCALE GENOMIC DNA]</scope>
    <source>
        <strain evidence="5">IBRC-M 10703</strain>
    </source>
</reference>
<feature type="transmembrane region" description="Helical" evidence="2">
    <location>
        <begin position="12"/>
        <end position="29"/>
    </location>
</feature>
<dbReference type="GO" id="GO:0034220">
    <property type="term" value="P:monoatomic ion transmembrane transport"/>
    <property type="evidence" value="ECO:0007669"/>
    <property type="project" value="UniProtKB-KW"/>
</dbReference>
<dbReference type="InterPro" id="IPR013099">
    <property type="entry name" value="K_chnl_dom"/>
</dbReference>
<gene>
    <name evidence="4" type="ORF">ACFOUV_12675</name>
</gene>
<dbReference type="PROSITE" id="PS51201">
    <property type="entry name" value="RCK_N"/>
    <property type="match status" value="1"/>
</dbReference>
<protein>
    <submittedName>
        <fullName evidence="4">Potassium channel family protein</fullName>
    </submittedName>
</protein>
<accession>A0ABV8H0C9</accession>
<keyword evidence="4" id="KW-0813">Transport</keyword>
<comment type="caution">
    <text evidence="4">The sequence shown here is derived from an EMBL/GenBank/DDBJ whole genome shotgun (WGS) entry which is preliminary data.</text>
</comment>
<dbReference type="InterPro" id="IPR036291">
    <property type="entry name" value="NAD(P)-bd_dom_sf"/>
</dbReference>
<evidence type="ECO:0000256" key="1">
    <source>
        <dbReference type="ARBA" id="ARBA00004651"/>
    </source>
</evidence>
<dbReference type="PANTHER" id="PTHR43833:SF9">
    <property type="entry name" value="POTASSIUM CHANNEL PROTEIN YUGO-RELATED"/>
    <property type="match status" value="1"/>
</dbReference>
<dbReference type="Pfam" id="PF02254">
    <property type="entry name" value="TrkA_N"/>
    <property type="match status" value="1"/>
</dbReference>
<keyword evidence="4" id="KW-0406">Ion transport</keyword>
<dbReference type="Pfam" id="PF07885">
    <property type="entry name" value="Ion_trans_2"/>
    <property type="match status" value="1"/>
</dbReference>
<evidence type="ECO:0000256" key="2">
    <source>
        <dbReference type="SAM" id="Phobius"/>
    </source>
</evidence>
<dbReference type="PANTHER" id="PTHR43833">
    <property type="entry name" value="POTASSIUM CHANNEL PROTEIN 2-RELATED-RELATED"/>
    <property type="match status" value="1"/>
</dbReference>
<keyword evidence="2" id="KW-0472">Membrane</keyword>
<dbReference type="InterPro" id="IPR050721">
    <property type="entry name" value="Trk_Ktr_HKT_K-transport"/>
</dbReference>
<feature type="domain" description="RCK N-terminal" evidence="3">
    <location>
        <begin position="114"/>
        <end position="244"/>
    </location>
</feature>
<keyword evidence="2" id="KW-1133">Transmembrane helix</keyword>
<feature type="transmembrane region" description="Helical" evidence="2">
    <location>
        <begin position="72"/>
        <end position="94"/>
    </location>
</feature>
<keyword evidence="5" id="KW-1185">Reference proteome</keyword>
<comment type="subcellular location">
    <subcellularLocation>
        <location evidence="1">Cell membrane</location>
        <topology evidence="1">Multi-pass membrane protein</topology>
    </subcellularLocation>
</comment>
<evidence type="ECO:0000313" key="4">
    <source>
        <dbReference type="EMBL" id="MFC4024651.1"/>
    </source>
</evidence>
<name>A0ABV8H0C9_9BACI</name>
<keyword evidence="4" id="KW-0407">Ion channel</keyword>
<dbReference type="Gene3D" id="1.10.287.70">
    <property type="match status" value="1"/>
</dbReference>
<dbReference type="Gene3D" id="3.40.50.720">
    <property type="entry name" value="NAD(P)-binding Rossmann-like Domain"/>
    <property type="match status" value="1"/>
</dbReference>
<dbReference type="SUPFAM" id="SSF81324">
    <property type="entry name" value="Voltage-gated potassium channels"/>
    <property type="match status" value="1"/>
</dbReference>
<evidence type="ECO:0000313" key="5">
    <source>
        <dbReference type="Proteomes" id="UP001595772"/>
    </source>
</evidence>
<evidence type="ECO:0000259" key="3">
    <source>
        <dbReference type="PROSITE" id="PS51201"/>
    </source>
</evidence>